<keyword evidence="1" id="KW-0808">Transferase</keyword>
<dbReference type="RefSeq" id="WP_168004570.1">
    <property type="nucleotide sequence ID" value="NZ_JAATHJ010000002.1"/>
</dbReference>
<name>A0A969TS74_9BACI</name>
<dbReference type="InterPro" id="IPR029063">
    <property type="entry name" value="SAM-dependent_MTases_sf"/>
</dbReference>
<dbReference type="EMBL" id="JAATHJ010000002">
    <property type="protein sequence ID" value="NJP36278.1"/>
    <property type="molecule type" value="Genomic_DNA"/>
</dbReference>
<sequence>MQKPVVTTGRKNASRYRLYAEDFAQRYGLEFHERKGSLVDTVSTQPAFLAGGGSLRLYAPGGTRPLSFHPSSAHLRVHDQLNGSVDPLIRLMPDINGARVLDCTFGMGSDSLLMAWNHAEVTALESSFPLYILMHESLRNADRLASPFNEAAKRIELLHINAEVFLASCKDNDFDYVYIDPMFHTPVLSSAAIDPLRTFADHAEPNDTFIAEAKRVAARKIILKDHFSSKRFDQFGFKHLHRKHASFHYGYIKCGEGQDA</sequence>
<protein>
    <submittedName>
        <fullName evidence="1">Class I SAM-dependent methyltransferase</fullName>
    </submittedName>
</protein>
<organism evidence="1 2">
    <name type="scientific">Alkalicoccus luteus</name>
    <dbReference type="NCBI Taxonomy" id="1237094"/>
    <lineage>
        <taxon>Bacteria</taxon>
        <taxon>Bacillati</taxon>
        <taxon>Bacillota</taxon>
        <taxon>Bacilli</taxon>
        <taxon>Bacillales</taxon>
        <taxon>Bacillaceae</taxon>
        <taxon>Alkalicoccus</taxon>
    </lineage>
</organism>
<dbReference type="Pfam" id="PF04445">
    <property type="entry name" value="SAM_MT"/>
    <property type="match status" value="1"/>
</dbReference>
<dbReference type="Proteomes" id="UP000752012">
    <property type="component" value="Unassembled WGS sequence"/>
</dbReference>
<dbReference type="InterPro" id="IPR007536">
    <property type="entry name" value="16SrRNA_methylTrfase_J"/>
</dbReference>
<accession>A0A969TS74</accession>
<dbReference type="AlphaFoldDB" id="A0A969TS74"/>
<dbReference type="PANTHER" id="PTHR36112:SF1">
    <property type="entry name" value="RIBOSOMAL RNA SMALL SUBUNIT METHYLTRANSFERASE J"/>
    <property type="match status" value="1"/>
</dbReference>
<dbReference type="GO" id="GO:0008990">
    <property type="term" value="F:rRNA (guanine-N2-)-methyltransferase activity"/>
    <property type="evidence" value="ECO:0007669"/>
    <property type="project" value="InterPro"/>
</dbReference>
<keyword evidence="2" id="KW-1185">Reference proteome</keyword>
<proteinExistence type="predicted"/>
<reference evidence="1 2" key="1">
    <citation type="submission" date="2020-03" db="EMBL/GenBank/DDBJ databases">
        <title>Assessment of the enzymatic potential of alkaline-tolerant lipase obtained from Bacillus luteus H11 (technogenic soil) for the bioremediation of saline soils contaminated with petroleum substances.</title>
        <authorList>
            <person name="Kalwasinska A."/>
        </authorList>
    </citation>
    <scope>NUCLEOTIDE SEQUENCE [LARGE SCALE GENOMIC DNA]</scope>
    <source>
        <strain evidence="1 2">H11</strain>
    </source>
</reference>
<dbReference type="SUPFAM" id="SSF53335">
    <property type="entry name" value="S-adenosyl-L-methionine-dependent methyltransferases"/>
    <property type="match status" value="1"/>
</dbReference>
<gene>
    <name evidence="1" type="ORF">HCN83_01610</name>
</gene>
<evidence type="ECO:0000313" key="1">
    <source>
        <dbReference type="EMBL" id="NJP36278.1"/>
    </source>
</evidence>
<dbReference type="Gene3D" id="3.40.50.150">
    <property type="entry name" value="Vaccinia Virus protein VP39"/>
    <property type="match status" value="1"/>
</dbReference>
<comment type="caution">
    <text evidence="1">The sequence shown here is derived from an EMBL/GenBank/DDBJ whole genome shotgun (WGS) entry which is preliminary data.</text>
</comment>
<evidence type="ECO:0000313" key="2">
    <source>
        <dbReference type="Proteomes" id="UP000752012"/>
    </source>
</evidence>
<dbReference type="PANTHER" id="PTHR36112">
    <property type="entry name" value="RIBOSOMAL RNA SMALL SUBUNIT METHYLTRANSFERASE J"/>
    <property type="match status" value="1"/>
</dbReference>
<keyword evidence="1" id="KW-0489">Methyltransferase</keyword>